<proteinExistence type="predicted"/>
<organism evidence="2">
    <name type="scientific">marine metagenome</name>
    <dbReference type="NCBI Taxonomy" id="408172"/>
    <lineage>
        <taxon>unclassified sequences</taxon>
        <taxon>metagenomes</taxon>
        <taxon>ecological metagenomes</taxon>
    </lineage>
</organism>
<accession>A0A381XN39</accession>
<evidence type="ECO:0000256" key="1">
    <source>
        <dbReference type="SAM" id="MobiDB-lite"/>
    </source>
</evidence>
<dbReference type="AlphaFoldDB" id="A0A381XN39"/>
<dbReference type="EMBL" id="UINC01015755">
    <property type="protein sequence ID" value="SVA66108.1"/>
    <property type="molecule type" value="Genomic_DNA"/>
</dbReference>
<gene>
    <name evidence="2" type="ORF">METZ01_LOCUS118962</name>
</gene>
<protein>
    <submittedName>
        <fullName evidence="2">Uncharacterized protein</fullName>
    </submittedName>
</protein>
<name>A0A381XN39_9ZZZZ</name>
<reference evidence="2" key="1">
    <citation type="submission" date="2018-05" db="EMBL/GenBank/DDBJ databases">
        <authorList>
            <person name="Lanie J.A."/>
            <person name="Ng W.-L."/>
            <person name="Kazmierczak K.M."/>
            <person name="Andrzejewski T.M."/>
            <person name="Davidsen T.M."/>
            <person name="Wayne K.J."/>
            <person name="Tettelin H."/>
            <person name="Glass J.I."/>
            <person name="Rusch D."/>
            <person name="Podicherti R."/>
            <person name="Tsui H.-C.T."/>
            <person name="Winkler M.E."/>
        </authorList>
    </citation>
    <scope>NUCLEOTIDE SEQUENCE</scope>
</reference>
<feature type="region of interest" description="Disordered" evidence="1">
    <location>
        <begin position="52"/>
        <end position="81"/>
    </location>
</feature>
<evidence type="ECO:0000313" key="2">
    <source>
        <dbReference type="EMBL" id="SVA66108.1"/>
    </source>
</evidence>
<sequence length="81" mass="9134">MADMENGSQEPREPTPEEQVQLQGVTIQSLKNQLANKCEEVANRDVQIALLQGQMQQQQQQQQPDPEPDDDEPALKAITQH</sequence>
<feature type="region of interest" description="Disordered" evidence="1">
    <location>
        <begin position="1"/>
        <end position="22"/>
    </location>
</feature>